<dbReference type="Proteomes" id="UP000231279">
    <property type="component" value="Unassembled WGS sequence"/>
</dbReference>
<dbReference type="GO" id="GO:0003676">
    <property type="term" value="F:nucleic acid binding"/>
    <property type="evidence" value="ECO:0007669"/>
    <property type="project" value="InterPro"/>
</dbReference>
<keyword evidence="2" id="KW-0239">DNA-directed DNA polymerase</keyword>
<dbReference type="EC" id="2.7.7.7" evidence="2"/>
<dbReference type="InterPro" id="IPR001584">
    <property type="entry name" value="Integrase_cat-core"/>
</dbReference>
<dbReference type="SUPFAM" id="SSF53098">
    <property type="entry name" value="Ribonuclease H-like"/>
    <property type="match status" value="1"/>
</dbReference>
<keyword evidence="3" id="KW-1185">Reference proteome</keyword>
<dbReference type="GO" id="GO:0015074">
    <property type="term" value="P:DNA integration"/>
    <property type="evidence" value="ECO:0007669"/>
    <property type="project" value="InterPro"/>
</dbReference>
<protein>
    <submittedName>
        <fullName evidence="2">DNA-directed DNA polymerase</fullName>
        <ecNumber evidence="2">2.7.7.7</ecNumber>
    </submittedName>
</protein>
<dbReference type="PROSITE" id="PS50994">
    <property type="entry name" value="INTEGRASE"/>
    <property type="match status" value="1"/>
</dbReference>
<evidence type="ECO:0000313" key="2">
    <source>
        <dbReference type="EMBL" id="PIN01465.1"/>
    </source>
</evidence>
<dbReference type="InterPro" id="IPR052160">
    <property type="entry name" value="Gypsy_RT_Integrase-like"/>
</dbReference>
<dbReference type="OrthoDB" id="1700743at2759"/>
<proteinExistence type="predicted"/>
<dbReference type="Gene3D" id="3.30.420.10">
    <property type="entry name" value="Ribonuclease H-like superfamily/Ribonuclease H"/>
    <property type="match status" value="1"/>
</dbReference>
<keyword evidence="2" id="KW-0808">Transferase</keyword>
<dbReference type="AlphaFoldDB" id="A0A2G9G8E1"/>
<dbReference type="PANTHER" id="PTHR47266">
    <property type="entry name" value="ENDONUCLEASE-RELATED"/>
    <property type="match status" value="1"/>
</dbReference>
<comment type="caution">
    <text evidence="2">The sequence shown here is derived from an EMBL/GenBank/DDBJ whole genome shotgun (WGS) entry which is preliminary data.</text>
</comment>
<reference evidence="3" key="1">
    <citation type="journal article" date="2018" name="Gigascience">
        <title>Genome assembly of the Pink Ipe (Handroanthus impetiginosus, Bignoniaceae), a highly valued, ecologically keystone Neotropical timber forest tree.</title>
        <authorList>
            <person name="Silva-Junior O.B."/>
            <person name="Grattapaglia D."/>
            <person name="Novaes E."/>
            <person name="Collevatti R.G."/>
        </authorList>
    </citation>
    <scope>NUCLEOTIDE SEQUENCE [LARGE SCALE GENOMIC DNA]</scope>
    <source>
        <strain evidence="3">cv. UFG-1</strain>
    </source>
</reference>
<keyword evidence="2" id="KW-0548">Nucleotidyltransferase</keyword>
<sequence length="174" mass="20580">MFGIPRAIINDRRIHFCNRSFEALLSKCCVKHKIFTLYHPQTSGQVRVSNREIKRILEKTLSFWKSLSFVVELEHSAYWAIKKLNFDTQAVSEKRLLQPNELEEFQLRAYENAKIYKEKTKKWHDNNKIMECHLSRDNMCFHLILILLLLGKLKSPWSGPFRITEAFSHGAVEE</sequence>
<accession>A0A2G9G8E1</accession>
<evidence type="ECO:0000259" key="1">
    <source>
        <dbReference type="PROSITE" id="PS50994"/>
    </source>
</evidence>
<name>A0A2G9G8E1_9LAMI</name>
<dbReference type="InterPro" id="IPR012337">
    <property type="entry name" value="RNaseH-like_sf"/>
</dbReference>
<gene>
    <name evidence="2" type="ORF">CDL12_26028</name>
</gene>
<dbReference type="GO" id="GO:0003887">
    <property type="term" value="F:DNA-directed DNA polymerase activity"/>
    <property type="evidence" value="ECO:0007669"/>
    <property type="project" value="UniProtKB-KW"/>
</dbReference>
<feature type="domain" description="Integrase catalytic" evidence="1">
    <location>
        <begin position="1"/>
        <end position="107"/>
    </location>
</feature>
<organism evidence="2 3">
    <name type="scientific">Handroanthus impetiginosus</name>
    <dbReference type="NCBI Taxonomy" id="429701"/>
    <lineage>
        <taxon>Eukaryota</taxon>
        <taxon>Viridiplantae</taxon>
        <taxon>Streptophyta</taxon>
        <taxon>Embryophyta</taxon>
        <taxon>Tracheophyta</taxon>
        <taxon>Spermatophyta</taxon>
        <taxon>Magnoliopsida</taxon>
        <taxon>eudicotyledons</taxon>
        <taxon>Gunneridae</taxon>
        <taxon>Pentapetalae</taxon>
        <taxon>asterids</taxon>
        <taxon>lamiids</taxon>
        <taxon>Lamiales</taxon>
        <taxon>Bignoniaceae</taxon>
        <taxon>Crescentiina</taxon>
        <taxon>Tabebuia alliance</taxon>
        <taxon>Handroanthus</taxon>
    </lineage>
</organism>
<evidence type="ECO:0000313" key="3">
    <source>
        <dbReference type="Proteomes" id="UP000231279"/>
    </source>
</evidence>
<dbReference type="EMBL" id="NKXS01006410">
    <property type="protein sequence ID" value="PIN01465.1"/>
    <property type="molecule type" value="Genomic_DNA"/>
</dbReference>
<dbReference type="STRING" id="429701.A0A2G9G8E1"/>
<dbReference type="InterPro" id="IPR036397">
    <property type="entry name" value="RNaseH_sf"/>
</dbReference>